<proteinExistence type="predicted"/>
<feature type="transmembrane region" description="Helical" evidence="1">
    <location>
        <begin position="109"/>
        <end position="130"/>
    </location>
</feature>
<evidence type="ECO:0000256" key="1">
    <source>
        <dbReference type="SAM" id="Phobius"/>
    </source>
</evidence>
<keyword evidence="1" id="KW-0472">Membrane</keyword>
<dbReference type="EMBL" id="JAIWYP010000014">
    <property type="protein sequence ID" value="KAH3708083.1"/>
    <property type="molecule type" value="Genomic_DNA"/>
</dbReference>
<comment type="caution">
    <text evidence="2">The sequence shown here is derived from an EMBL/GenBank/DDBJ whole genome shotgun (WGS) entry which is preliminary data.</text>
</comment>
<accession>A0A9D3YVE5</accession>
<keyword evidence="1" id="KW-1133">Transmembrane helix</keyword>
<sequence length="177" mass="19605">MPACLLTYMPVFLPTCMLTSLCAVLNFCLPNTCLPTYMSAYITTYMPVGLPACLPTNILDFLHSYMTACKYAYLSIYLHACLSYASVPTFSACMPMFPSAYLHSMPACIPYRVTIFLYVCLLSAYIMSYLSTCQPACLPTCMICCWNVKPSLYLSAYLIYVQSLPALPPSCLPALPS</sequence>
<keyword evidence="3" id="KW-1185">Reference proteome</keyword>
<keyword evidence="1" id="KW-0812">Transmembrane</keyword>
<dbReference type="AlphaFoldDB" id="A0A9D3YVE5"/>
<reference evidence="2" key="2">
    <citation type="submission" date="2020-11" db="EMBL/GenBank/DDBJ databases">
        <authorList>
            <person name="McCartney M.A."/>
            <person name="Auch B."/>
            <person name="Kono T."/>
            <person name="Mallez S."/>
            <person name="Becker A."/>
            <person name="Gohl D.M."/>
            <person name="Silverstein K.A.T."/>
            <person name="Koren S."/>
            <person name="Bechman K.B."/>
            <person name="Herman A."/>
            <person name="Abrahante J.E."/>
            <person name="Garbe J."/>
        </authorList>
    </citation>
    <scope>NUCLEOTIDE SEQUENCE</scope>
    <source>
        <strain evidence="2">Duluth1</strain>
        <tissue evidence="2">Whole animal</tissue>
    </source>
</reference>
<gene>
    <name evidence="2" type="ORF">DPMN_067522</name>
</gene>
<feature type="transmembrane region" description="Helical" evidence="1">
    <location>
        <begin position="71"/>
        <end position="97"/>
    </location>
</feature>
<feature type="transmembrane region" description="Helical" evidence="1">
    <location>
        <begin position="6"/>
        <end position="28"/>
    </location>
</feature>
<organism evidence="2 3">
    <name type="scientific">Dreissena polymorpha</name>
    <name type="common">Zebra mussel</name>
    <name type="synonym">Mytilus polymorpha</name>
    <dbReference type="NCBI Taxonomy" id="45954"/>
    <lineage>
        <taxon>Eukaryota</taxon>
        <taxon>Metazoa</taxon>
        <taxon>Spiralia</taxon>
        <taxon>Lophotrochozoa</taxon>
        <taxon>Mollusca</taxon>
        <taxon>Bivalvia</taxon>
        <taxon>Autobranchia</taxon>
        <taxon>Heteroconchia</taxon>
        <taxon>Euheterodonta</taxon>
        <taxon>Imparidentia</taxon>
        <taxon>Neoheterodontei</taxon>
        <taxon>Myida</taxon>
        <taxon>Dreissenoidea</taxon>
        <taxon>Dreissenidae</taxon>
        <taxon>Dreissena</taxon>
    </lineage>
</organism>
<dbReference type="Proteomes" id="UP000828390">
    <property type="component" value="Unassembled WGS sequence"/>
</dbReference>
<reference evidence="2" key="1">
    <citation type="journal article" date="2019" name="bioRxiv">
        <title>The Genome of the Zebra Mussel, Dreissena polymorpha: A Resource for Invasive Species Research.</title>
        <authorList>
            <person name="McCartney M.A."/>
            <person name="Auch B."/>
            <person name="Kono T."/>
            <person name="Mallez S."/>
            <person name="Zhang Y."/>
            <person name="Obille A."/>
            <person name="Becker A."/>
            <person name="Abrahante J.E."/>
            <person name="Garbe J."/>
            <person name="Badalamenti J.P."/>
            <person name="Herman A."/>
            <person name="Mangelson H."/>
            <person name="Liachko I."/>
            <person name="Sullivan S."/>
            <person name="Sone E.D."/>
            <person name="Koren S."/>
            <person name="Silverstein K.A.T."/>
            <person name="Beckman K.B."/>
            <person name="Gohl D.M."/>
        </authorList>
    </citation>
    <scope>NUCLEOTIDE SEQUENCE</scope>
    <source>
        <strain evidence="2">Duluth1</strain>
        <tissue evidence="2">Whole animal</tissue>
    </source>
</reference>
<feature type="transmembrane region" description="Helical" evidence="1">
    <location>
        <begin position="40"/>
        <end position="59"/>
    </location>
</feature>
<evidence type="ECO:0000313" key="2">
    <source>
        <dbReference type="EMBL" id="KAH3708083.1"/>
    </source>
</evidence>
<name>A0A9D3YVE5_DREPO</name>
<protein>
    <submittedName>
        <fullName evidence="2">Uncharacterized protein</fullName>
    </submittedName>
</protein>
<evidence type="ECO:0000313" key="3">
    <source>
        <dbReference type="Proteomes" id="UP000828390"/>
    </source>
</evidence>